<keyword evidence="1" id="KW-0812">Transmembrane</keyword>
<feature type="transmembrane region" description="Helical" evidence="1">
    <location>
        <begin position="62"/>
        <end position="79"/>
    </location>
</feature>
<name>A0ABU0DP32_9HYPH</name>
<evidence type="ECO:0008006" key="4">
    <source>
        <dbReference type="Google" id="ProtNLM"/>
    </source>
</evidence>
<protein>
    <recommendedName>
        <fullName evidence="4">Lipoprotein</fullName>
    </recommendedName>
</protein>
<evidence type="ECO:0000313" key="3">
    <source>
        <dbReference type="Proteomes" id="UP001238467"/>
    </source>
</evidence>
<evidence type="ECO:0000313" key="2">
    <source>
        <dbReference type="EMBL" id="MDQ0350189.1"/>
    </source>
</evidence>
<organism evidence="2 3">
    <name type="scientific">Ancylobacter vacuolatus</name>
    <dbReference type="NCBI Taxonomy" id="223389"/>
    <lineage>
        <taxon>Bacteria</taxon>
        <taxon>Pseudomonadati</taxon>
        <taxon>Pseudomonadota</taxon>
        <taxon>Alphaproteobacteria</taxon>
        <taxon>Hyphomicrobiales</taxon>
        <taxon>Xanthobacteraceae</taxon>
        <taxon>Ancylobacter</taxon>
    </lineage>
</organism>
<feature type="transmembrane region" description="Helical" evidence="1">
    <location>
        <begin position="85"/>
        <end position="102"/>
    </location>
</feature>
<gene>
    <name evidence="2" type="ORF">J2S76_004646</name>
</gene>
<dbReference type="RefSeq" id="WP_307064505.1">
    <property type="nucleotide sequence ID" value="NZ_JAUSUH010000024.1"/>
</dbReference>
<reference evidence="2 3" key="1">
    <citation type="submission" date="2023-07" db="EMBL/GenBank/DDBJ databases">
        <title>Genomic Encyclopedia of Type Strains, Phase IV (KMG-IV): sequencing the most valuable type-strain genomes for metagenomic binning, comparative biology and taxonomic classification.</title>
        <authorList>
            <person name="Goeker M."/>
        </authorList>
    </citation>
    <scope>NUCLEOTIDE SEQUENCE [LARGE SCALE GENOMIC DNA]</scope>
    <source>
        <strain evidence="2 3">DSM 1277</strain>
    </source>
</reference>
<keyword evidence="3" id="KW-1185">Reference proteome</keyword>
<feature type="transmembrane region" description="Helical" evidence="1">
    <location>
        <begin position="35"/>
        <end position="55"/>
    </location>
</feature>
<comment type="caution">
    <text evidence="2">The sequence shown here is derived from an EMBL/GenBank/DDBJ whole genome shotgun (WGS) entry which is preliminary data.</text>
</comment>
<proteinExistence type="predicted"/>
<evidence type="ECO:0000256" key="1">
    <source>
        <dbReference type="SAM" id="Phobius"/>
    </source>
</evidence>
<accession>A0ABU0DP32</accession>
<keyword evidence="1" id="KW-1133">Transmembrane helix</keyword>
<sequence length="113" mass="11645">MRIAVLIIALCLMLVVGLQSCVVSMSGSLASKETVSAAGAVGLLVALLFAFGAAFVMGFPKLSTGIFAFAALLAFGFAAEFPDLKVWGFVALGLAVLSFLGSRELKKKAGEKN</sequence>
<dbReference type="Proteomes" id="UP001238467">
    <property type="component" value="Unassembled WGS sequence"/>
</dbReference>
<dbReference type="EMBL" id="JAUSUH010000024">
    <property type="protein sequence ID" value="MDQ0350189.1"/>
    <property type="molecule type" value="Genomic_DNA"/>
</dbReference>
<dbReference type="PROSITE" id="PS51257">
    <property type="entry name" value="PROKAR_LIPOPROTEIN"/>
    <property type="match status" value="1"/>
</dbReference>
<keyword evidence="1" id="KW-0472">Membrane</keyword>